<dbReference type="FunFam" id="3.30.70.330:FF:000030">
    <property type="entry name" value="Heterogeneous nuclear ribonucleoprotein d0 isoform"/>
    <property type="match status" value="1"/>
</dbReference>
<dbReference type="GO" id="GO:0000785">
    <property type="term" value="C:chromatin"/>
    <property type="evidence" value="ECO:0007669"/>
    <property type="project" value="TreeGrafter"/>
</dbReference>
<dbReference type="HOGENOM" id="CLU_575211_0_0_1"/>
<comment type="similarity">
    <text evidence="3">Belongs to the BLOC1S2 family.</text>
</comment>
<feature type="compositionally biased region" description="Polar residues" evidence="9">
    <location>
        <begin position="1"/>
        <end position="10"/>
    </location>
</feature>
<keyword evidence="4" id="KW-0488">Methylation</keyword>
<accession>K1PNI6</accession>
<evidence type="ECO:0000256" key="6">
    <source>
        <dbReference type="ARBA" id="ARBA00022737"/>
    </source>
</evidence>
<dbReference type="Pfam" id="PF10046">
    <property type="entry name" value="BLOC1_2"/>
    <property type="match status" value="1"/>
</dbReference>
<keyword evidence="11" id="KW-0687">Ribonucleoprotein</keyword>
<dbReference type="GO" id="GO:0003723">
    <property type="term" value="F:RNA binding"/>
    <property type="evidence" value="ECO:0007669"/>
    <property type="project" value="UniProtKB-UniRule"/>
</dbReference>
<gene>
    <name evidence="11" type="ORF">CGI_10020922</name>
</gene>
<dbReference type="GO" id="GO:0010468">
    <property type="term" value="P:regulation of gene expression"/>
    <property type="evidence" value="ECO:0007669"/>
    <property type="project" value="TreeGrafter"/>
</dbReference>
<evidence type="ECO:0000256" key="9">
    <source>
        <dbReference type="SAM" id="MobiDB-lite"/>
    </source>
</evidence>
<dbReference type="EMBL" id="JH818302">
    <property type="protein sequence ID" value="EKC23243.1"/>
    <property type="molecule type" value="Genomic_DNA"/>
</dbReference>
<dbReference type="InterPro" id="IPR012677">
    <property type="entry name" value="Nucleotide-bd_a/b_plait_sf"/>
</dbReference>
<keyword evidence="7" id="KW-0694">RNA-binding</keyword>
<reference evidence="11" key="1">
    <citation type="journal article" date="2012" name="Nature">
        <title>The oyster genome reveals stress adaptation and complexity of shell formation.</title>
        <authorList>
            <person name="Zhang G."/>
            <person name="Fang X."/>
            <person name="Guo X."/>
            <person name="Li L."/>
            <person name="Luo R."/>
            <person name="Xu F."/>
            <person name="Yang P."/>
            <person name="Zhang L."/>
            <person name="Wang X."/>
            <person name="Qi H."/>
            <person name="Xiong Z."/>
            <person name="Que H."/>
            <person name="Xie Y."/>
            <person name="Holland P.W."/>
            <person name="Paps J."/>
            <person name="Zhu Y."/>
            <person name="Wu F."/>
            <person name="Chen Y."/>
            <person name="Wang J."/>
            <person name="Peng C."/>
            <person name="Meng J."/>
            <person name="Yang L."/>
            <person name="Liu J."/>
            <person name="Wen B."/>
            <person name="Zhang N."/>
            <person name="Huang Z."/>
            <person name="Zhu Q."/>
            <person name="Feng Y."/>
            <person name="Mount A."/>
            <person name="Hedgecock D."/>
            <person name="Xu Z."/>
            <person name="Liu Y."/>
            <person name="Domazet-Loso T."/>
            <person name="Du Y."/>
            <person name="Sun X."/>
            <person name="Zhang S."/>
            <person name="Liu B."/>
            <person name="Cheng P."/>
            <person name="Jiang X."/>
            <person name="Li J."/>
            <person name="Fan D."/>
            <person name="Wang W."/>
            <person name="Fu W."/>
            <person name="Wang T."/>
            <person name="Wang B."/>
            <person name="Zhang J."/>
            <person name="Peng Z."/>
            <person name="Li Y."/>
            <person name="Li N."/>
            <person name="Wang J."/>
            <person name="Chen M."/>
            <person name="He Y."/>
            <person name="Tan F."/>
            <person name="Song X."/>
            <person name="Zheng Q."/>
            <person name="Huang R."/>
            <person name="Yang H."/>
            <person name="Du X."/>
            <person name="Chen L."/>
            <person name="Yang M."/>
            <person name="Gaffney P.M."/>
            <person name="Wang S."/>
            <person name="Luo L."/>
            <person name="She Z."/>
            <person name="Ming Y."/>
            <person name="Huang W."/>
            <person name="Zhang S."/>
            <person name="Huang B."/>
            <person name="Zhang Y."/>
            <person name="Qu T."/>
            <person name="Ni P."/>
            <person name="Miao G."/>
            <person name="Wang J."/>
            <person name="Wang Q."/>
            <person name="Steinberg C.E."/>
            <person name="Wang H."/>
            <person name="Li N."/>
            <person name="Qian L."/>
            <person name="Zhang G."/>
            <person name="Li Y."/>
            <person name="Yang H."/>
            <person name="Liu X."/>
            <person name="Wang J."/>
            <person name="Yin Y."/>
            <person name="Wang J."/>
        </authorList>
    </citation>
    <scope>NUCLEOTIDE SEQUENCE [LARGE SCALE GENOMIC DNA]</scope>
    <source>
        <strain evidence="11">05x7-T-G4-1.051#20</strain>
    </source>
</reference>
<evidence type="ECO:0000256" key="5">
    <source>
        <dbReference type="ARBA" id="ARBA00022490"/>
    </source>
</evidence>
<keyword evidence="5" id="KW-0963">Cytoplasm</keyword>
<evidence type="ECO:0000313" key="11">
    <source>
        <dbReference type="EMBL" id="EKC23243.1"/>
    </source>
</evidence>
<dbReference type="PANTHER" id="PTHR48033:SF10">
    <property type="entry name" value="RNA-BINDING PROTEIN SQUID"/>
    <property type="match status" value="1"/>
</dbReference>
<proteinExistence type="inferred from homology"/>
<dbReference type="AlphaFoldDB" id="K1PNI6"/>
<organism evidence="11">
    <name type="scientific">Magallana gigas</name>
    <name type="common">Pacific oyster</name>
    <name type="synonym">Crassostrea gigas</name>
    <dbReference type="NCBI Taxonomy" id="29159"/>
    <lineage>
        <taxon>Eukaryota</taxon>
        <taxon>Metazoa</taxon>
        <taxon>Spiralia</taxon>
        <taxon>Lophotrochozoa</taxon>
        <taxon>Mollusca</taxon>
        <taxon>Bivalvia</taxon>
        <taxon>Autobranchia</taxon>
        <taxon>Pteriomorphia</taxon>
        <taxon>Ostreida</taxon>
        <taxon>Ostreoidea</taxon>
        <taxon>Ostreidae</taxon>
        <taxon>Magallana</taxon>
    </lineage>
</organism>
<protein>
    <submittedName>
        <fullName evidence="11">Heterogeneous nuclear ribonucleoprotein A/B</fullName>
    </submittedName>
</protein>
<feature type="region of interest" description="Disordered" evidence="9">
    <location>
        <begin position="1"/>
        <end position="55"/>
    </location>
</feature>
<dbReference type="GO" id="GO:1990904">
    <property type="term" value="C:ribonucleoprotein complex"/>
    <property type="evidence" value="ECO:0007669"/>
    <property type="project" value="UniProtKB-KW"/>
</dbReference>
<evidence type="ECO:0000256" key="3">
    <source>
        <dbReference type="ARBA" id="ARBA00008468"/>
    </source>
</evidence>
<dbReference type="CDD" id="cd12325">
    <property type="entry name" value="RRM1_hnRNPA_hnRNPD_like"/>
    <property type="match status" value="1"/>
</dbReference>
<dbReference type="Pfam" id="PF00076">
    <property type="entry name" value="RRM_1"/>
    <property type="match status" value="2"/>
</dbReference>
<dbReference type="PROSITE" id="PS50102">
    <property type="entry name" value="RRM"/>
    <property type="match status" value="2"/>
</dbReference>
<comment type="subcellular location">
    <subcellularLocation>
        <location evidence="2">Cytoplasm</location>
    </subcellularLocation>
    <subcellularLocation>
        <location evidence="1">Nucleus</location>
    </subcellularLocation>
</comment>
<evidence type="ECO:0000256" key="4">
    <source>
        <dbReference type="ARBA" id="ARBA00022481"/>
    </source>
</evidence>
<keyword evidence="6" id="KW-0677">Repeat</keyword>
<dbReference type="InParanoid" id="K1PNI6"/>
<evidence type="ECO:0000256" key="2">
    <source>
        <dbReference type="ARBA" id="ARBA00004496"/>
    </source>
</evidence>
<dbReference type="SUPFAM" id="SSF54928">
    <property type="entry name" value="RNA-binding domain, RBD"/>
    <property type="match status" value="1"/>
</dbReference>
<dbReference type="GO" id="GO:0005737">
    <property type="term" value="C:cytoplasm"/>
    <property type="evidence" value="ECO:0007669"/>
    <property type="project" value="UniProtKB-SubCell"/>
</dbReference>
<evidence type="ECO:0000259" key="10">
    <source>
        <dbReference type="PROSITE" id="PS50102"/>
    </source>
</evidence>
<dbReference type="Gene3D" id="3.30.70.330">
    <property type="match status" value="2"/>
</dbReference>
<dbReference type="GO" id="GO:0005654">
    <property type="term" value="C:nucleoplasm"/>
    <property type="evidence" value="ECO:0007669"/>
    <property type="project" value="TreeGrafter"/>
</dbReference>
<feature type="domain" description="RRM" evidence="10">
    <location>
        <begin position="143"/>
        <end position="224"/>
    </location>
</feature>
<evidence type="ECO:0000256" key="8">
    <source>
        <dbReference type="ARBA" id="ARBA00023242"/>
    </source>
</evidence>
<feature type="compositionally biased region" description="Low complexity" evidence="9">
    <location>
        <begin position="11"/>
        <end position="30"/>
    </location>
</feature>
<evidence type="ECO:0000256" key="7">
    <source>
        <dbReference type="ARBA" id="ARBA00022884"/>
    </source>
</evidence>
<dbReference type="InterPro" id="IPR000504">
    <property type="entry name" value="RRM_dom"/>
</dbReference>
<dbReference type="InterPro" id="IPR035979">
    <property type="entry name" value="RBD_domain_sf"/>
</dbReference>
<keyword evidence="8" id="KW-0539">Nucleus</keyword>
<name>K1PNI6_MAGGI</name>
<dbReference type="SMART" id="SM00360">
    <property type="entry name" value="RRM"/>
    <property type="match status" value="2"/>
</dbReference>
<sequence>MAEQQDYTYDQQANGEGGFEQFEQQQQNAEPMEGQEVDFSAGAGGGGEGKIMDDDDDRKIFVGNLSWETSQKDLKDYFTKFGEVENCVLKQDLETKRSRGFGFVVFKDPSTVDKVLDEKTHNLGGRNIDPKKANPRKKEEVIKKIFVGKVDPSLTEAEIKEYFETFGEVKKIDLPYDKTKEQRRAFCFVEFKEEDAVKKITDQAVHKIKDQENAKGAKCYYSEETQNGGFYDGVTSGDPCMTNLQESVTIGQPRSNSHSYTQVDVKKATQNNQSKRGRGGWYGYGGGRGGWQGYNQGYGYGGYGYGGYGQGGYGYGYDYYGGGPNYGNWGGYDQYYNNYGGYGGDGYDYYGYDQEVEVAEEVKEPPPPDVVQLCRETFQKSAEYLHGELEGTIEDYKLLETLNKITITKYTDMKEFTENISRGLQELNEKYSNLHPFLEQINQIDENVTALEQAAYKLDNYSKRLESKFKALEKR</sequence>
<dbReference type="PANTHER" id="PTHR48033">
    <property type="entry name" value="RNA-BINDING (RRM/RBD/RNP MOTIFS) FAMILY PROTEIN"/>
    <property type="match status" value="1"/>
</dbReference>
<evidence type="ECO:0000256" key="1">
    <source>
        <dbReference type="ARBA" id="ARBA00004123"/>
    </source>
</evidence>
<feature type="domain" description="RRM" evidence="10">
    <location>
        <begin position="58"/>
        <end position="135"/>
    </location>
</feature>
<dbReference type="InterPro" id="IPR019269">
    <property type="entry name" value="BLOC1_su2"/>
</dbReference>